<dbReference type="Pfam" id="PF06470">
    <property type="entry name" value="SMC_hinge"/>
    <property type="match status" value="1"/>
</dbReference>
<dbReference type="InterPro" id="IPR027417">
    <property type="entry name" value="P-loop_NTPase"/>
</dbReference>
<dbReference type="OrthoDB" id="5575062at2759"/>
<name>A0A086J1I1_NEMA1</name>
<dbReference type="PANTHER" id="PTHR43977">
    <property type="entry name" value="STRUCTURAL MAINTENANCE OF CHROMOSOMES PROTEIN 3"/>
    <property type="match status" value="1"/>
</dbReference>
<gene>
    <name evidence="4" type="ORF">NESG_01111</name>
</gene>
<dbReference type="SUPFAM" id="SSF75553">
    <property type="entry name" value="Smc hinge domain"/>
    <property type="match status" value="1"/>
</dbReference>
<dbReference type="Pfam" id="PF02463">
    <property type="entry name" value="SMC_N"/>
    <property type="match status" value="1"/>
</dbReference>
<dbReference type="GO" id="GO:0005524">
    <property type="term" value="F:ATP binding"/>
    <property type="evidence" value="ECO:0007669"/>
    <property type="project" value="InterPro"/>
</dbReference>
<evidence type="ECO:0000313" key="4">
    <source>
        <dbReference type="EMBL" id="KFG25999.1"/>
    </source>
</evidence>
<dbReference type="Gene3D" id="3.40.50.300">
    <property type="entry name" value="P-loop containing nucleotide triphosphate hydrolases"/>
    <property type="match status" value="2"/>
</dbReference>
<dbReference type="RefSeq" id="XP_052904554.1">
    <property type="nucleotide sequence ID" value="XM_053048749.1"/>
</dbReference>
<dbReference type="InterPro" id="IPR036277">
    <property type="entry name" value="SMC_hinge_sf"/>
</dbReference>
<dbReference type="GeneID" id="77676084"/>
<accession>A0A086J1I1</accession>
<evidence type="ECO:0000256" key="1">
    <source>
        <dbReference type="ARBA" id="ARBA00023054"/>
    </source>
</evidence>
<feature type="coiled-coil region" evidence="2">
    <location>
        <begin position="567"/>
        <end position="594"/>
    </location>
</feature>
<keyword evidence="1 2" id="KW-0175">Coiled coil</keyword>
<feature type="coiled-coil region" evidence="2">
    <location>
        <begin position="288"/>
        <end position="322"/>
    </location>
</feature>
<dbReference type="GO" id="GO:0007059">
    <property type="term" value="P:chromosome segregation"/>
    <property type="evidence" value="ECO:0007669"/>
    <property type="project" value="UniProtKB-ARBA"/>
</dbReference>
<evidence type="ECO:0000256" key="2">
    <source>
        <dbReference type="SAM" id="Coils"/>
    </source>
</evidence>
<feature type="coiled-coil region" evidence="2">
    <location>
        <begin position="381"/>
        <end position="408"/>
    </location>
</feature>
<comment type="caution">
    <text evidence="4">The sequence shown here is derived from an EMBL/GenBank/DDBJ whole genome shotgun (WGS) entry which is preliminary data.</text>
</comment>
<dbReference type="InterPro" id="IPR003395">
    <property type="entry name" value="RecF/RecN/SMC_N"/>
</dbReference>
<dbReference type="Gene3D" id="1.20.1060.20">
    <property type="match status" value="1"/>
</dbReference>
<evidence type="ECO:0000259" key="3">
    <source>
        <dbReference type="SMART" id="SM00968"/>
    </source>
</evidence>
<dbReference type="HOGENOM" id="CLU_317608_0_0_1"/>
<dbReference type="Proteomes" id="UP000054524">
    <property type="component" value="Unassembled WGS sequence"/>
</dbReference>
<dbReference type="Gene3D" id="3.30.70.1620">
    <property type="match status" value="1"/>
</dbReference>
<dbReference type="InterPro" id="IPR010935">
    <property type="entry name" value="SMC_hinge"/>
</dbReference>
<protein>
    <recommendedName>
        <fullName evidence="3">SMC hinge domain-containing protein</fullName>
    </recommendedName>
</protein>
<dbReference type="AlphaFoldDB" id="A0A086J1I1"/>
<dbReference type="EMBL" id="AKIJ01000003">
    <property type="protein sequence ID" value="KFG25999.1"/>
    <property type="molecule type" value="Genomic_DNA"/>
</dbReference>
<evidence type="ECO:0000313" key="5">
    <source>
        <dbReference type="Proteomes" id="UP000054524"/>
    </source>
</evidence>
<proteinExistence type="predicted"/>
<dbReference type="SMART" id="SM00968">
    <property type="entry name" value="SMC_hinge"/>
    <property type="match status" value="1"/>
</dbReference>
<feature type="domain" description="SMC hinge" evidence="3">
    <location>
        <begin position="419"/>
        <end position="525"/>
    </location>
</feature>
<dbReference type="SUPFAM" id="SSF52540">
    <property type="entry name" value="P-loop containing nucleoside triphosphate hydrolases"/>
    <property type="match status" value="1"/>
</dbReference>
<reference evidence="4 5" key="1">
    <citation type="journal article" date="2014" name="Genome Announc.">
        <title>Genome Sequence of the Microsporidian Species Nematocida sp1 Strain ERTm6 (ATCC PRA-372).</title>
        <authorList>
            <person name="Bakowski M.A."/>
            <person name="Priest M."/>
            <person name="Young S."/>
            <person name="Cuomo C.A."/>
            <person name="Troemel E.R."/>
        </authorList>
    </citation>
    <scope>NUCLEOTIDE SEQUENCE [LARGE SCALE GENOMIC DNA]</scope>
    <source>
        <strain evidence="4 5">ERTm6</strain>
    </source>
</reference>
<feature type="coiled-coil region" evidence="2">
    <location>
        <begin position="164"/>
        <end position="191"/>
    </location>
</feature>
<sequence length="932" mass="106036">MRISRMALFNFKSFFEETRIEGISQNVNMLIGKNGTGKSSILSAIRFVIDAHQRIGPLERRVFVNENSKELRAYVEIEFENINRAFPAGDFVVIRRTITQKSDEYSVDGRDVSREEMISLYETAGISKAMPYFVVEQGKIGELAQMNGRARMHLIRELAGSTVYEKDKEEIQKVLKESETVEQRIEELVDTIKTRVLAIQQDKLAAEQKEEMEKTKEIIIREIYKRELNRIREKLEGLITEESSQIDETQDISEDALRIQLEEVLSAIHATAVDTELERKIDENPHLLDETCRVKEELEILLKEQETQAHAIQQEINHLERLRESSKTIHPEINVLRMRGTDAVNKKLDELKSVKKEESFLQGKKSKEDLLESKRSVWKREKEHNIKIKTIEQEMKDAERAFLSSQKAFSLGDEVRNIKGVVGYVYDLVTIPKEILSAVSSAVPNYLTTIVAESVADAINLVRNHRIEQPVISLSTKSTATRASSVPLPSLAQYISSSEKHASLVDRLFGKIYFASDFETAKAASRTHRVTVITAAGEYFGSVGTITGGSDKSSYLFKAYVANKEKYRCILEESAEIQEEKEKVTREYDRANMESSLSAPGYIEDAIFLLENEGYDIDLEILQRKTELERLSVPATQSKIEECARVQEAMKRKSERAALEATAQSIESRLYRCAGSSEWKERMAEKVRLASKFRRIQKRILSLNVESREEVFVNNSTINVQNSSRETLVQALSIIKKELPETVATADGSDTVLQDYNKTLAKLEELSHAKEKILDMQGLLEKKKEQVINITITQVKNNFEYFFRKLTGGSAYMSANGTDALEIDVSFTGETMVRSDELSGGQKTVIALCMILAVQRIYEAPFYLMDEFDANLDTQVLMNIINSRVFENRQLFICTFRGETLGFGDKFFCIKDSTISDISLESAKEQLCAFLP</sequence>
<organism evidence="4 5">
    <name type="scientific">Nematocida ausubeli (strain ATCC PRA-371 / ERTm2)</name>
    <name type="common">Nematode killer fungus</name>
    <dbReference type="NCBI Taxonomy" id="1913371"/>
    <lineage>
        <taxon>Eukaryota</taxon>
        <taxon>Fungi</taxon>
        <taxon>Fungi incertae sedis</taxon>
        <taxon>Microsporidia</taxon>
        <taxon>Nematocida</taxon>
    </lineage>
</organism>
<feature type="coiled-coil region" evidence="2">
    <location>
        <begin position="753"/>
        <end position="786"/>
    </location>
</feature>
<keyword evidence="5" id="KW-1185">Reference proteome</keyword>
<dbReference type="GO" id="GO:0005694">
    <property type="term" value="C:chromosome"/>
    <property type="evidence" value="ECO:0007669"/>
    <property type="project" value="InterPro"/>
</dbReference>
<dbReference type="GO" id="GO:0051276">
    <property type="term" value="P:chromosome organization"/>
    <property type="evidence" value="ECO:0007669"/>
    <property type="project" value="InterPro"/>
</dbReference>